<name>K4BEM6_SOLLC</name>
<evidence type="ECO:0000313" key="2">
    <source>
        <dbReference type="Proteomes" id="UP000004994"/>
    </source>
</evidence>
<proteinExistence type="predicted"/>
<evidence type="ECO:0000313" key="1">
    <source>
        <dbReference type="EnsemblPlants" id="Solyc03g013050.1.1"/>
    </source>
</evidence>
<dbReference type="InParanoid" id="K4BEM6"/>
<accession>K4BEM6</accession>
<dbReference type="HOGENOM" id="CLU_2780735_0_0_1"/>
<protein>
    <submittedName>
        <fullName evidence="1">Uncharacterized protein</fullName>
    </submittedName>
</protein>
<reference evidence="1" key="1">
    <citation type="journal article" date="2012" name="Nature">
        <title>The tomato genome sequence provides insights into fleshy fruit evolution.</title>
        <authorList>
            <consortium name="Tomato Genome Consortium"/>
        </authorList>
    </citation>
    <scope>NUCLEOTIDE SEQUENCE [LARGE SCALE GENOMIC DNA]</scope>
    <source>
        <strain evidence="1">cv. Heinz 1706</strain>
    </source>
</reference>
<reference evidence="1" key="2">
    <citation type="submission" date="2015-06" db="UniProtKB">
        <authorList>
            <consortium name="EnsemblPlants"/>
        </authorList>
    </citation>
    <scope>IDENTIFICATION</scope>
    <source>
        <strain evidence="1">cv. Heinz 1706</strain>
    </source>
</reference>
<dbReference type="EnsemblPlants" id="Solyc03g013050.1.1">
    <property type="protein sequence ID" value="Solyc03g013050.1.1"/>
    <property type="gene ID" value="Solyc03g013050.1"/>
</dbReference>
<sequence>MEDTSLVSLDFVCNFPFVMQGGYAELHEGGWRVHGVLTASRRIRDWVTKTKTSHAAFDETNSFGLMILM</sequence>
<organism evidence="1">
    <name type="scientific">Solanum lycopersicum</name>
    <name type="common">Tomato</name>
    <name type="synonym">Lycopersicon esculentum</name>
    <dbReference type="NCBI Taxonomy" id="4081"/>
    <lineage>
        <taxon>Eukaryota</taxon>
        <taxon>Viridiplantae</taxon>
        <taxon>Streptophyta</taxon>
        <taxon>Embryophyta</taxon>
        <taxon>Tracheophyta</taxon>
        <taxon>Spermatophyta</taxon>
        <taxon>Magnoliopsida</taxon>
        <taxon>eudicotyledons</taxon>
        <taxon>Gunneridae</taxon>
        <taxon>Pentapetalae</taxon>
        <taxon>asterids</taxon>
        <taxon>lamiids</taxon>
        <taxon>Solanales</taxon>
        <taxon>Solanaceae</taxon>
        <taxon>Solanoideae</taxon>
        <taxon>Solaneae</taxon>
        <taxon>Solanum</taxon>
        <taxon>Solanum subgen. Lycopersicon</taxon>
    </lineage>
</organism>
<keyword evidence="2" id="KW-1185">Reference proteome</keyword>
<dbReference type="AlphaFoldDB" id="K4BEM6"/>
<dbReference type="Proteomes" id="UP000004994">
    <property type="component" value="Chromosome 3"/>
</dbReference>
<dbReference type="Gramene" id="Solyc03g013050.1.1">
    <property type="protein sequence ID" value="Solyc03g013050.1.1"/>
    <property type="gene ID" value="Solyc03g013050.1"/>
</dbReference>
<dbReference type="PaxDb" id="4081-Solyc03g013050.1.1"/>